<dbReference type="SFLD" id="SFLDS00003">
    <property type="entry name" value="Haloacid_Dehalogenase"/>
    <property type="match status" value="1"/>
</dbReference>
<evidence type="ECO:0000256" key="1">
    <source>
        <dbReference type="ARBA" id="ARBA00001946"/>
    </source>
</evidence>
<dbReference type="KEGG" id="caul:KCG34_09155"/>
<evidence type="ECO:0000256" key="2">
    <source>
        <dbReference type="ARBA" id="ARBA00005135"/>
    </source>
</evidence>
<evidence type="ECO:0000256" key="8">
    <source>
        <dbReference type="ARBA" id="ARBA00022801"/>
    </source>
</evidence>
<dbReference type="NCBIfam" id="TIGR00338">
    <property type="entry name" value="serB"/>
    <property type="match status" value="1"/>
</dbReference>
<accession>A0A975G3Q4</accession>
<evidence type="ECO:0000256" key="9">
    <source>
        <dbReference type="ARBA" id="ARBA00022842"/>
    </source>
</evidence>
<dbReference type="EC" id="3.1.3.3" evidence="4"/>
<comment type="cofactor">
    <cofactor evidence="1">
        <name>Mg(2+)</name>
        <dbReference type="ChEBI" id="CHEBI:18420"/>
    </cofactor>
</comment>
<dbReference type="EMBL" id="CP073078">
    <property type="protein sequence ID" value="QUD90008.1"/>
    <property type="molecule type" value="Genomic_DNA"/>
</dbReference>
<protein>
    <recommendedName>
        <fullName evidence="5">Phosphoserine phosphatase</fullName>
        <ecNumber evidence="4">3.1.3.3</ecNumber>
    </recommendedName>
    <alternativeName>
        <fullName evidence="11">O-phosphoserine phosphohydrolase</fullName>
    </alternativeName>
</protein>
<organism evidence="15 16">
    <name type="scientific">Phenylobacterium montanum</name>
    <dbReference type="NCBI Taxonomy" id="2823693"/>
    <lineage>
        <taxon>Bacteria</taxon>
        <taxon>Pseudomonadati</taxon>
        <taxon>Pseudomonadota</taxon>
        <taxon>Alphaproteobacteria</taxon>
        <taxon>Caulobacterales</taxon>
        <taxon>Caulobacteraceae</taxon>
        <taxon>Phenylobacterium</taxon>
    </lineage>
</organism>
<comment type="pathway">
    <text evidence="2">Amino-acid biosynthesis; L-serine biosynthesis; L-serine from 3-phospho-D-glycerate: step 3/3.</text>
</comment>
<dbReference type="PANTHER" id="PTHR43344:SF2">
    <property type="entry name" value="PHOSPHOSERINE PHOSPHATASE"/>
    <property type="match status" value="1"/>
</dbReference>
<feature type="active site" description="Nucleophile" evidence="14">
    <location>
        <position position="89"/>
    </location>
</feature>
<dbReference type="GO" id="GO:0006564">
    <property type="term" value="P:L-serine biosynthetic process"/>
    <property type="evidence" value="ECO:0007669"/>
    <property type="project" value="UniProtKB-KW"/>
</dbReference>
<evidence type="ECO:0000256" key="14">
    <source>
        <dbReference type="PIRSR" id="PIRSR604469-1"/>
    </source>
</evidence>
<dbReference type="SFLD" id="SFLDG01136">
    <property type="entry name" value="C1.6:_Phosphoserine_Phosphatas"/>
    <property type="match status" value="1"/>
</dbReference>
<dbReference type="AlphaFoldDB" id="A0A975G3Q4"/>
<evidence type="ECO:0000256" key="3">
    <source>
        <dbReference type="ARBA" id="ARBA00009184"/>
    </source>
</evidence>
<dbReference type="RefSeq" id="WP_211940059.1">
    <property type="nucleotide sequence ID" value="NZ_CP073078.1"/>
</dbReference>
<proteinExistence type="inferred from homology"/>
<gene>
    <name evidence="15" type="primary">serB</name>
    <name evidence="15" type="ORF">KCG34_09155</name>
</gene>
<evidence type="ECO:0000256" key="10">
    <source>
        <dbReference type="ARBA" id="ARBA00023299"/>
    </source>
</evidence>
<evidence type="ECO:0000256" key="11">
    <source>
        <dbReference type="ARBA" id="ARBA00031693"/>
    </source>
</evidence>
<dbReference type="SUPFAM" id="SSF56784">
    <property type="entry name" value="HAD-like"/>
    <property type="match status" value="1"/>
</dbReference>
<sequence length="298" mass="30966">MLVVITLVASDTSTATQLAGRVGAALAPVSGPAERTVVLGPGAVDLVVEAAELAPIRRTVLDILDGADAGADACVQPWEGRRKRLLVADMDSTIIGCECLDELADFAGAKAQVSEITERAMRGEIGFEGALRERVGMLKGLPLTALQQCYDERVRLNSGAETLVKTMAAHGARCVLVSGGFEFFTRRVAAVAGFHADRANRLIEAGEALTGEVGEPILGREAKLAALLEEAAGLGIDPAEALAIGDGANDLAMLGAAGLGVAYRAKPLVAAEADARVDHADLTALLYFQGYRADQFSV</sequence>
<dbReference type="SFLD" id="SFLDF00029">
    <property type="entry name" value="phosphoserine_phosphatase"/>
    <property type="match status" value="1"/>
</dbReference>
<keyword evidence="9" id="KW-0460">Magnesium</keyword>
<keyword evidence="7" id="KW-0479">Metal-binding</keyword>
<evidence type="ECO:0000313" key="16">
    <source>
        <dbReference type="Proteomes" id="UP000676409"/>
    </source>
</evidence>
<evidence type="ECO:0000256" key="7">
    <source>
        <dbReference type="ARBA" id="ARBA00022723"/>
    </source>
</evidence>
<evidence type="ECO:0000313" key="15">
    <source>
        <dbReference type="EMBL" id="QUD90008.1"/>
    </source>
</evidence>
<dbReference type="Gene3D" id="3.40.50.1000">
    <property type="entry name" value="HAD superfamily/HAD-like"/>
    <property type="match status" value="1"/>
</dbReference>
<dbReference type="SFLD" id="SFLDG01137">
    <property type="entry name" value="C1.6.1:_Phosphoserine_Phosphat"/>
    <property type="match status" value="1"/>
</dbReference>
<dbReference type="InterPro" id="IPR036412">
    <property type="entry name" value="HAD-like_sf"/>
</dbReference>
<dbReference type="Proteomes" id="UP000676409">
    <property type="component" value="Chromosome"/>
</dbReference>
<name>A0A975G3Q4_9CAUL</name>
<evidence type="ECO:0000256" key="6">
    <source>
        <dbReference type="ARBA" id="ARBA00022605"/>
    </source>
</evidence>
<evidence type="ECO:0000256" key="13">
    <source>
        <dbReference type="ARBA" id="ARBA00048523"/>
    </source>
</evidence>
<keyword evidence="10" id="KW-0718">Serine biosynthesis</keyword>
<keyword evidence="6" id="KW-0028">Amino-acid biosynthesis</keyword>
<dbReference type="NCBIfam" id="TIGR01488">
    <property type="entry name" value="HAD-SF-IB"/>
    <property type="match status" value="1"/>
</dbReference>
<feature type="active site" description="Proton donor" evidence="14">
    <location>
        <position position="91"/>
    </location>
</feature>
<evidence type="ECO:0000256" key="12">
    <source>
        <dbReference type="ARBA" id="ARBA00048138"/>
    </source>
</evidence>
<dbReference type="PANTHER" id="PTHR43344">
    <property type="entry name" value="PHOSPHOSERINE PHOSPHATASE"/>
    <property type="match status" value="1"/>
</dbReference>
<keyword evidence="8 15" id="KW-0378">Hydrolase</keyword>
<evidence type="ECO:0000256" key="4">
    <source>
        <dbReference type="ARBA" id="ARBA00012640"/>
    </source>
</evidence>
<dbReference type="Pfam" id="PF12710">
    <property type="entry name" value="HAD"/>
    <property type="match status" value="1"/>
</dbReference>
<dbReference type="GO" id="GO:0005737">
    <property type="term" value="C:cytoplasm"/>
    <property type="evidence" value="ECO:0007669"/>
    <property type="project" value="TreeGrafter"/>
</dbReference>
<keyword evidence="16" id="KW-1185">Reference proteome</keyword>
<dbReference type="InterPro" id="IPR004469">
    <property type="entry name" value="PSP"/>
</dbReference>
<dbReference type="GO" id="GO:0000287">
    <property type="term" value="F:magnesium ion binding"/>
    <property type="evidence" value="ECO:0007669"/>
    <property type="project" value="TreeGrafter"/>
</dbReference>
<comment type="catalytic activity">
    <reaction evidence="12">
        <text>O-phospho-L-serine + H2O = L-serine + phosphate</text>
        <dbReference type="Rhea" id="RHEA:21208"/>
        <dbReference type="ChEBI" id="CHEBI:15377"/>
        <dbReference type="ChEBI" id="CHEBI:33384"/>
        <dbReference type="ChEBI" id="CHEBI:43474"/>
        <dbReference type="ChEBI" id="CHEBI:57524"/>
        <dbReference type="EC" id="3.1.3.3"/>
    </reaction>
</comment>
<comment type="catalytic activity">
    <reaction evidence="13">
        <text>O-phospho-D-serine + H2O = D-serine + phosphate</text>
        <dbReference type="Rhea" id="RHEA:24873"/>
        <dbReference type="ChEBI" id="CHEBI:15377"/>
        <dbReference type="ChEBI" id="CHEBI:35247"/>
        <dbReference type="ChEBI" id="CHEBI:43474"/>
        <dbReference type="ChEBI" id="CHEBI:58680"/>
        <dbReference type="EC" id="3.1.3.3"/>
    </reaction>
</comment>
<dbReference type="InterPro" id="IPR050582">
    <property type="entry name" value="HAD-like_SerB"/>
</dbReference>
<comment type="similarity">
    <text evidence="3">Belongs to the HAD-like hydrolase superfamily. SerB family.</text>
</comment>
<reference evidence="15" key="1">
    <citation type="submission" date="2021-04" db="EMBL/GenBank/DDBJ databases">
        <title>The complete genome sequence of Caulobacter sp. S6.</title>
        <authorList>
            <person name="Tang Y."/>
            <person name="Ouyang W."/>
            <person name="Liu Q."/>
            <person name="Huang B."/>
            <person name="Guo Z."/>
            <person name="Lei P."/>
        </authorList>
    </citation>
    <scope>NUCLEOTIDE SEQUENCE</scope>
    <source>
        <strain evidence="15">S6</strain>
    </source>
</reference>
<evidence type="ECO:0000256" key="5">
    <source>
        <dbReference type="ARBA" id="ARBA00015196"/>
    </source>
</evidence>
<dbReference type="GO" id="GO:0036424">
    <property type="term" value="F:L-phosphoserine phosphatase activity"/>
    <property type="evidence" value="ECO:0007669"/>
    <property type="project" value="InterPro"/>
</dbReference>
<dbReference type="InterPro" id="IPR023214">
    <property type="entry name" value="HAD_sf"/>
</dbReference>